<proteinExistence type="inferred from homology"/>
<comment type="catalytic activity">
    <reaction evidence="6">
        <text>a 2'-deoxyadenosine in DNA + S-adenosyl-L-methionine = an N(6)-methyl-2'-deoxyadenosine in DNA + S-adenosyl-L-homocysteine + H(+)</text>
        <dbReference type="Rhea" id="RHEA:15197"/>
        <dbReference type="Rhea" id="RHEA-COMP:12418"/>
        <dbReference type="Rhea" id="RHEA-COMP:12419"/>
        <dbReference type="ChEBI" id="CHEBI:15378"/>
        <dbReference type="ChEBI" id="CHEBI:57856"/>
        <dbReference type="ChEBI" id="CHEBI:59789"/>
        <dbReference type="ChEBI" id="CHEBI:90615"/>
        <dbReference type="ChEBI" id="CHEBI:90616"/>
        <dbReference type="EC" id="2.1.1.72"/>
    </reaction>
</comment>
<evidence type="ECO:0000256" key="3">
    <source>
        <dbReference type="ARBA" id="ARBA00022603"/>
    </source>
</evidence>
<dbReference type="GO" id="GO:0032259">
    <property type="term" value="P:methylation"/>
    <property type="evidence" value="ECO:0007669"/>
    <property type="project" value="UniProtKB-KW"/>
</dbReference>
<keyword evidence="5" id="KW-0949">S-adenosyl-L-methionine</keyword>
<dbReference type="GO" id="GO:0009007">
    <property type="term" value="F:site-specific DNA-methyltransferase (adenine-specific) activity"/>
    <property type="evidence" value="ECO:0007669"/>
    <property type="project" value="UniProtKB-EC"/>
</dbReference>
<dbReference type="Pfam" id="PF01555">
    <property type="entry name" value="N6_N4_Mtase"/>
    <property type="match status" value="1"/>
</dbReference>
<name>A0AA96IF59_9BACT</name>
<dbReference type="InterPro" id="IPR002295">
    <property type="entry name" value="N4/N6-MTase_EcoPI_Mod-like"/>
</dbReference>
<reference evidence="8" key="1">
    <citation type="submission" date="2023-09" db="EMBL/GenBank/DDBJ databases">
        <title>Arcobacter tbilisiensis sp. nov. isolated from chicken meat in Tbilisi, Georgia.</title>
        <authorList>
            <person name="Matthias R."/>
            <person name="Zautner A.E."/>
        </authorList>
    </citation>
    <scope>NUCLEOTIDE SEQUENCE</scope>
    <source>
        <strain evidence="8">LEO 52</strain>
    </source>
</reference>
<evidence type="ECO:0000256" key="2">
    <source>
        <dbReference type="ARBA" id="ARBA00011900"/>
    </source>
</evidence>
<dbReference type="PRINTS" id="PR00506">
    <property type="entry name" value="D21N6MTFRASE"/>
</dbReference>
<dbReference type="InterPro" id="IPR029063">
    <property type="entry name" value="SAM-dependent_MTases_sf"/>
</dbReference>
<gene>
    <name evidence="8" type="ORF">RMQ68_06005</name>
</gene>
<sequence>MGKYDDYEKEELIKIIQQQENELKQKKYGLVWDSEREPEQVVLDCENYLPILEHITSKTINTCNDEDNILIEGDNYHALSVLNYTHKEKIDVIYIDPPYNTGSKDFIYNDNYVNNEDTYRHSKWLNFMNKRLNLAKGLLKKDGVIFASIDDNEYPRLILLFEKIFGEKNIKTIAVKMSEPTGVKMAHIINNGGIAKLKEYLVIAKINGINELYLEKIPKEKWDNEYKTLIINAREKDINLIKQIRDNEQRTEEDIKECDEILSSFNTMSLSEYYKVNKITAKADKEKFQYENAWKIYRTVATTGSAKLIADTKKESIKGNFFSIVTPKNKMYFMLSNYNIEQEQPRIKMLLADDYLTQHPGDFWADIKTTGLDNEGGVDFKNGKKPIKLIERILKSIKKEKITVLDFFAGSGTTGEVVLKLKEKQNINFILCTSNDDEEHICDTATYPRLQYTINKYGGNLQYFKTALLRKSNNRHQTKLNLTNKCSEMLCIKENIFNLFKSSDDYKIYYSHDNTKYLCIYFNTIDDSFDEFINKLKSIDGKKIVYMFSDDLNVDKELFKEIENCSIEAIPQKILDIYKQLIKMNIPIKPTTIFTDLTKAKKRIFIEKEKDDGASKLRIVLEKTIQKIAQNSGIAILKPNGKEETVENLNNTLKHNGVFSKVTWQENQTYMSIGNHAAHGDYDEYDLAQVENFYRYTQSLIDGFNIG</sequence>
<dbReference type="InterPro" id="IPR002941">
    <property type="entry name" value="DNA_methylase_N4/N6"/>
</dbReference>
<evidence type="ECO:0000259" key="7">
    <source>
        <dbReference type="Pfam" id="PF01555"/>
    </source>
</evidence>
<protein>
    <recommendedName>
        <fullName evidence="2">site-specific DNA-methyltransferase (adenine-specific)</fullName>
        <ecNumber evidence="2">2.1.1.72</ecNumber>
    </recommendedName>
</protein>
<dbReference type="SUPFAM" id="SSF53335">
    <property type="entry name" value="S-adenosyl-L-methionine-dependent methyltransferases"/>
    <property type="match status" value="1"/>
</dbReference>
<dbReference type="EMBL" id="CP134854">
    <property type="protein sequence ID" value="WNL28921.1"/>
    <property type="molecule type" value="Genomic_DNA"/>
</dbReference>
<evidence type="ECO:0000256" key="5">
    <source>
        <dbReference type="ARBA" id="ARBA00022691"/>
    </source>
</evidence>
<dbReference type="EC" id="2.1.1.72" evidence="2"/>
<dbReference type="GO" id="GO:0008170">
    <property type="term" value="F:N-methyltransferase activity"/>
    <property type="evidence" value="ECO:0007669"/>
    <property type="project" value="InterPro"/>
</dbReference>
<evidence type="ECO:0000313" key="8">
    <source>
        <dbReference type="EMBL" id="WNL28921.1"/>
    </source>
</evidence>
<keyword evidence="3 8" id="KW-0489">Methyltransferase</keyword>
<feature type="domain" description="DNA methylase N-4/N-6" evidence="7">
    <location>
        <begin position="90"/>
        <end position="435"/>
    </location>
</feature>
<keyword evidence="4 8" id="KW-0808">Transferase</keyword>
<comment type="similarity">
    <text evidence="1">Belongs to the N(4)/N(6)-methyltransferase family.</text>
</comment>
<accession>A0AA96IF59</accession>
<dbReference type="AlphaFoldDB" id="A0AA96IF59"/>
<dbReference type="GO" id="GO:0003677">
    <property type="term" value="F:DNA binding"/>
    <property type="evidence" value="ECO:0007669"/>
    <property type="project" value="InterPro"/>
</dbReference>
<dbReference type="InterPro" id="IPR002052">
    <property type="entry name" value="DNA_methylase_N6_adenine_CS"/>
</dbReference>
<evidence type="ECO:0000256" key="1">
    <source>
        <dbReference type="ARBA" id="ARBA00006594"/>
    </source>
</evidence>
<organism evidence="8">
    <name type="scientific">Arcobacter sp. AZ-2023</name>
    <dbReference type="NCBI Taxonomy" id="3074453"/>
    <lineage>
        <taxon>Bacteria</taxon>
        <taxon>Pseudomonadati</taxon>
        <taxon>Campylobacterota</taxon>
        <taxon>Epsilonproteobacteria</taxon>
        <taxon>Campylobacterales</taxon>
        <taxon>Arcobacteraceae</taxon>
        <taxon>Arcobacter</taxon>
    </lineage>
</organism>
<dbReference type="REBASE" id="763697">
    <property type="entry name" value="M.AspLEO52ORF6005P"/>
</dbReference>
<dbReference type="Gene3D" id="3.40.50.150">
    <property type="entry name" value="Vaccinia Virus protein VP39"/>
    <property type="match status" value="1"/>
</dbReference>
<evidence type="ECO:0000256" key="4">
    <source>
        <dbReference type="ARBA" id="ARBA00022679"/>
    </source>
</evidence>
<evidence type="ECO:0000256" key="6">
    <source>
        <dbReference type="ARBA" id="ARBA00047942"/>
    </source>
</evidence>
<dbReference type="PROSITE" id="PS00092">
    <property type="entry name" value="N6_MTASE"/>
    <property type="match status" value="1"/>
</dbReference>